<dbReference type="Pfam" id="PF00685">
    <property type="entry name" value="Sulfotransfer_1"/>
    <property type="match status" value="1"/>
</dbReference>
<keyword evidence="1" id="KW-0808">Transferase</keyword>
<accession>A0A2A3JWZ4</accession>
<feature type="domain" description="Sulfotransferase" evidence="3">
    <location>
        <begin position="26"/>
        <end position="219"/>
    </location>
</feature>
<evidence type="ECO:0000256" key="2">
    <source>
        <dbReference type="ARBA" id="ARBA00023180"/>
    </source>
</evidence>
<dbReference type="OrthoDB" id="981508at2"/>
<dbReference type="AlphaFoldDB" id="A0A2A3JWZ4"/>
<proteinExistence type="predicted"/>
<dbReference type="SUPFAM" id="SSF52540">
    <property type="entry name" value="P-loop containing nucleoside triphosphate hydrolases"/>
    <property type="match status" value="1"/>
</dbReference>
<gene>
    <name evidence="4" type="ORF">CLG85_08085</name>
</gene>
<name>A0A2A3JWZ4_9RHOB</name>
<dbReference type="InterPro" id="IPR037359">
    <property type="entry name" value="NST/OST"/>
</dbReference>
<comment type="caution">
    <text evidence="4">The sequence shown here is derived from an EMBL/GenBank/DDBJ whole genome shotgun (WGS) entry which is preliminary data.</text>
</comment>
<dbReference type="GO" id="GO:0008146">
    <property type="term" value="F:sulfotransferase activity"/>
    <property type="evidence" value="ECO:0007669"/>
    <property type="project" value="InterPro"/>
</dbReference>
<evidence type="ECO:0000313" key="4">
    <source>
        <dbReference type="EMBL" id="PBD19673.1"/>
    </source>
</evidence>
<keyword evidence="2" id="KW-0325">Glycoprotein</keyword>
<protein>
    <recommendedName>
        <fullName evidence="3">Sulfotransferase domain-containing protein</fullName>
    </recommendedName>
</protein>
<dbReference type="PANTHER" id="PTHR10605:SF56">
    <property type="entry name" value="BIFUNCTIONAL HEPARAN SULFATE N-DEACETYLASE_N-SULFOTRANSFERASE"/>
    <property type="match status" value="1"/>
</dbReference>
<dbReference type="InterPro" id="IPR000863">
    <property type="entry name" value="Sulfotransferase_dom"/>
</dbReference>
<reference evidence="4" key="1">
    <citation type="submission" date="2017-09" db="EMBL/GenBank/DDBJ databases">
        <title>Yangia sp. SAOS 153D whole genome sequencing.</title>
        <authorList>
            <person name="Verma A."/>
            <person name="Krishnamurthi S."/>
        </authorList>
    </citation>
    <scope>NUCLEOTIDE SEQUENCE [LARGE SCALE GENOMIC DNA]</scope>
    <source>
        <strain evidence="4">SAOS 153D</strain>
    </source>
</reference>
<evidence type="ECO:0000259" key="3">
    <source>
        <dbReference type="Pfam" id="PF00685"/>
    </source>
</evidence>
<dbReference type="PANTHER" id="PTHR10605">
    <property type="entry name" value="HEPARAN SULFATE SULFOTRANSFERASE"/>
    <property type="match status" value="1"/>
</dbReference>
<sequence>MPVSTHSLPSDPEPVSGAEFFPPAAYLVGAPKCGTTALGHYLAGHPGVSFSNPKEPHYFSRDLRGLCLCDDLDAYRAIFAPGPKAEVMMEGSVWYLYSDNAITEILKARPDAKFIVMLRNPVKMLASLHRQLIHALDESEEDFRTAWDLSDARAAGKSIPRSCRAPKTLLYKRTAAYGEMLSRLYARVPRERVLVLFQEDMRADTPGIYRRTLEFLGLEDDGRRDFPSINEAKRARSKLVRYVVTRAGPARQLVSRPIKRALGLESLGLLKKVDALNTAKLAKVPVPTDLAEEIAATYAEDMLLLQQLVGRDLAELGWPMPDPVRPKSAAGA</sequence>
<dbReference type="InterPro" id="IPR027417">
    <property type="entry name" value="P-loop_NTPase"/>
</dbReference>
<evidence type="ECO:0000256" key="1">
    <source>
        <dbReference type="ARBA" id="ARBA00022679"/>
    </source>
</evidence>
<organism evidence="4">
    <name type="scientific">Alloyangia mangrovi</name>
    <dbReference type="NCBI Taxonomy" id="1779329"/>
    <lineage>
        <taxon>Bacteria</taxon>
        <taxon>Pseudomonadati</taxon>
        <taxon>Pseudomonadota</taxon>
        <taxon>Alphaproteobacteria</taxon>
        <taxon>Rhodobacterales</taxon>
        <taxon>Roseobacteraceae</taxon>
        <taxon>Alloyangia</taxon>
    </lineage>
</organism>
<dbReference type="Gene3D" id="3.40.50.300">
    <property type="entry name" value="P-loop containing nucleotide triphosphate hydrolases"/>
    <property type="match status" value="1"/>
</dbReference>
<dbReference type="EMBL" id="NTHN01000107">
    <property type="protein sequence ID" value="PBD19673.1"/>
    <property type="molecule type" value="Genomic_DNA"/>
</dbReference>